<dbReference type="SUPFAM" id="SSF64005">
    <property type="entry name" value="Undecaprenyl diphosphate synthase"/>
    <property type="match status" value="1"/>
</dbReference>
<dbReference type="Proteomes" id="UP000287615">
    <property type="component" value="Unassembled WGS sequence"/>
</dbReference>
<dbReference type="InterPro" id="IPR001441">
    <property type="entry name" value="UPP_synth-like"/>
</dbReference>
<proteinExistence type="predicted"/>
<dbReference type="Pfam" id="PF01255">
    <property type="entry name" value="Prenyltransf"/>
    <property type="match status" value="1"/>
</dbReference>
<sequence length="47" mass="5688">WQLSYAELYFTDIKWPDFRRDQFLEALEEYAGRQRRFGKTGAQAETV</sequence>
<dbReference type="EC" id="2.5.1.31" evidence="2"/>
<dbReference type="EMBL" id="MTKR01000111">
    <property type="protein sequence ID" value="RWX50262.1"/>
    <property type="molecule type" value="Genomic_DNA"/>
</dbReference>
<organism evidence="2 3">
    <name type="scientific">Candidatus Electrothrix marina</name>
    <dbReference type="NCBI Taxonomy" id="1859130"/>
    <lineage>
        <taxon>Bacteria</taxon>
        <taxon>Pseudomonadati</taxon>
        <taxon>Thermodesulfobacteriota</taxon>
        <taxon>Desulfobulbia</taxon>
        <taxon>Desulfobulbales</taxon>
        <taxon>Desulfobulbaceae</taxon>
        <taxon>Candidatus Electrothrix</taxon>
    </lineage>
</organism>
<gene>
    <name evidence="2" type="ORF">VU00_11111</name>
</gene>
<accession>A0A3S3RWW8</accession>
<evidence type="ECO:0000313" key="2">
    <source>
        <dbReference type="EMBL" id="RWX50262.1"/>
    </source>
</evidence>
<name>A0A3S3RWW8_9BACT</name>
<dbReference type="InterPro" id="IPR036424">
    <property type="entry name" value="UPP_synth-like_sf"/>
</dbReference>
<reference evidence="2 3" key="1">
    <citation type="submission" date="2017-01" db="EMBL/GenBank/DDBJ databases">
        <title>The cable genome- insights into the physiology and evolution of filamentous bacteria capable of sulfide oxidation via long distance electron transfer.</title>
        <authorList>
            <person name="Schreiber L."/>
            <person name="Bjerg J.T."/>
            <person name="Boggild A."/>
            <person name="Van De Vossenberg J."/>
            <person name="Meysman F."/>
            <person name="Nielsen L.P."/>
            <person name="Schramm A."/>
            <person name="Kjeldsen K.U."/>
        </authorList>
    </citation>
    <scope>NUCLEOTIDE SEQUENCE [LARGE SCALE GENOMIC DNA]</scope>
    <source>
        <strain evidence="2">A3</strain>
    </source>
</reference>
<comment type="caution">
    <text evidence="2">The sequence shown here is derived from an EMBL/GenBank/DDBJ whole genome shotgun (WGS) entry which is preliminary data.</text>
</comment>
<dbReference type="GO" id="GO:0008834">
    <property type="term" value="F:ditrans,polycis-undecaprenyl-diphosphate synthase [(2E,6E)-farnesyl-diphosphate specific] activity"/>
    <property type="evidence" value="ECO:0007669"/>
    <property type="project" value="UniProtKB-EC"/>
</dbReference>
<protein>
    <submittedName>
        <fullName evidence="2">Undecaprenyl diphosphate synthase</fullName>
        <ecNumber evidence="2">2.5.1.31</ecNumber>
    </submittedName>
</protein>
<feature type="non-terminal residue" evidence="2">
    <location>
        <position position="1"/>
    </location>
</feature>
<keyword evidence="1 2" id="KW-0808">Transferase</keyword>
<evidence type="ECO:0000256" key="1">
    <source>
        <dbReference type="ARBA" id="ARBA00022679"/>
    </source>
</evidence>
<dbReference type="Gene3D" id="3.40.1180.10">
    <property type="entry name" value="Decaprenyl diphosphate synthase-like"/>
    <property type="match status" value="1"/>
</dbReference>
<dbReference type="AlphaFoldDB" id="A0A3S3RWW8"/>
<evidence type="ECO:0000313" key="3">
    <source>
        <dbReference type="Proteomes" id="UP000287615"/>
    </source>
</evidence>